<gene>
    <name evidence="2" type="ORF">CCMP2556_LOCUS26730</name>
</gene>
<reference evidence="2 3" key="1">
    <citation type="submission" date="2024-02" db="EMBL/GenBank/DDBJ databases">
        <authorList>
            <person name="Chen Y."/>
            <person name="Shah S."/>
            <person name="Dougan E. K."/>
            <person name="Thang M."/>
            <person name="Chan C."/>
        </authorList>
    </citation>
    <scope>NUCLEOTIDE SEQUENCE [LARGE SCALE GENOMIC DNA]</scope>
</reference>
<dbReference type="Proteomes" id="UP001642484">
    <property type="component" value="Unassembled WGS sequence"/>
</dbReference>
<name>A0ABP0MPM2_9DINO</name>
<protein>
    <submittedName>
        <fullName evidence="2">Uncharacterized protein</fullName>
    </submittedName>
</protein>
<feature type="non-terminal residue" evidence="2">
    <location>
        <position position="156"/>
    </location>
</feature>
<sequence length="156" mass="16916">MASRVRELIEQLLVEYDAEVQQLRAENTALQEKLLSVECEEPPVPIKVGSRHGWMEPQSVQAVAPAEPQIVLTEELAKLEDFGKETPIHPAGDMASLHLGDSSVLAGAWKDPETPSRAFGENSSACPSPAEGNGSYYSVRAIFYGIQRLSFPPGVA</sequence>
<evidence type="ECO:0000313" key="2">
    <source>
        <dbReference type="EMBL" id="CAK9053153.1"/>
    </source>
</evidence>
<keyword evidence="1" id="KW-0175">Coiled coil</keyword>
<feature type="coiled-coil region" evidence="1">
    <location>
        <begin position="6"/>
        <end position="40"/>
    </location>
</feature>
<comment type="caution">
    <text evidence="2">The sequence shown here is derived from an EMBL/GenBank/DDBJ whole genome shotgun (WGS) entry which is preliminary data.</text>
</comment>
<accession>A0ABP0MPM2</accession>
<keyword evidence="3" id="KW-1185">Reference proteome</keyword>
<proteinExistence type="predicted"/>
<dbReference type="EMBL" id="CAXAMN010018868">
    <property type="protein sequence ID" value="CAK9053153.1"/>
    <property type="molecule type" value="Genomic_DNA"/>
</dbReference>
<evidence type="ECO:0000256" key="1">
    <source>
        <dbReference type="SAM" id="Coils"/>
    </source>
</evidence>
<organism evidence="2 3">
    <name type="scientific">Durusdinium trenchii</name>
    <dbReference type="NCBI Taxonomy" id="1381693"/>
    <lineage>
        <taxon>Eukaryota</taxon>
        <taxon>Sar</taxon>
        <taxon>Alveolata</taxon>
        <taxon>Dinophyceae</taxon>
        <taxon>Suessiales</taxon>
        <taxon>Symbiodiniaceae</taxon>
        <taxon>Durusdinium</taxon>
    </lineage>
</organism>
<evidence type="ECO:0000313" key="3">
    <source>
        <dbReference type="Proteomes" id="UP001642484"/>
    </source>
</evidence>